<comment type="caution">
    <text evidence="2">The sequence shown here is derived from an EMBL/GenBank/DDBJ whole genome shotgun (WGS) entry which is preliminary data.</text>
</comment>
<name>A0A5B7GDM7_PORTR</name>
<evidence type="ECO:0000256" key="1">
    <source>
        <dbReference type="SAM" id="MobiDB-lite"/>
    </source>
</evidence>
<evidence type="ECO:0000313" key="2">
    <source>
        <dbReference type="EMBL" id="MPC55475.1"/>
    </source>
</evidence>
<sequence length="68" mass="7395">MDGREEVHCVCEVEGAMGRRRGKARRGGGATYVKGPDERDPGKSTSEARAADKVAAVRRDTGTLFWTE</sequence>
<dbReference type="AlphaFoldDB" id="A0A5B7GDM7"/>
<keyword evidence="3" id="KW-1185">Reference proteome</keyword>
<evidence type="ECO:0000313" key="3">
    <source>
        <dbReference type="Proteomes" id="UP000324222"/>
    </source>
</evidence>
<dbReference type="Proteomes" id="UP000324222">
    <property type="component" value="Unassembled WGS sequence"/>
</dbReference>
<reference evidence="2 3" key="1">
    <citation type="submission" date="2019-05" db="EMBL/GenBank/DDBJ databases">
        <title>Another draft genome of Portunus trituberculatus and its Hox gene families provides insights of decapod evolution.</title>
        <authorList>
            <person name="Jeong J.-H."/>
            <person name="Song I."/>
            <person name="Kim S."/>
            <person name="Choi T."/>
            <person name="Kim D."/>
            <person name="Ryu S."/>
            <person name="Kim W."/>
        </authorList>
    </citation>
    <scope>NUCLEOTIDE SEQUENCE [LARGE SCALE GENOMIC DNA]</scope>
    <source>
        <tissue evidence="2">Muscle</tissue>
    </source>
</reference>
<proteinExistence type="predicted"/>
<organism evidence="2 3">
    <name type="scientific">Portunus trituberculatus</name>
    <name type="common">Swimming crab</name>
    <name type="synonym">Neptunus trituberculatus</name>
    <dbReference type="NCBI Taxonomy" id="210409"/>
    <lineage>
        <taxon>Eukaryota</taxon>
        <taxon>Metazoa</taxon>
        <taxon>Ecdysozoa</taxon>
        <taxon>Arthropoda</taxon>
        <taxon>Crustacea</taxon>
        <taxon>Multicrustacea</taxon>
        <taxon>Malacostraca</taxon>
        <taxon>Eumalacostraca</taxon>
        <taxon>Eucarida</taxon>
        <taxon>Decapoda</taxon>
        <taxon>Pleocyemata</taxon>
        <taxon>Brachyura</taxon>
        <taxon>Eubrachyura</taxon>
        <taxon>Portunoidea</taxon>
        <taxon>Portunidae</taxon>
        <taxon>Portuninae</taxon>
        <taxon>Portunus</taxon>
    </lineage>
</organism>
<feature type="region of interest" description="Disordered" evidence="1">
    <location>
        <begin position="18"/>
        <end position="54"/>
    </location>
</feature>
<gene>
    <name evidence="2" type="ORF">E2C01_049413</name>
</gene>
<protein>
    <submittedName>
        <fullName evidence="2">Uncharacterized protein</fullName>
    </submittedName>
</protein>
<dbReference type="EMBL" id="VSRR010013208">
    <property type="protein sequence ID" value="MPC55475.1"/>
    <property type="molecule type" value="Genomic_DNA"/>
</dbReference>
<accession>A0A5B7GDM7</accession>